<dbReference type="Proteomes" id="UP000217790">
    <property type="component" value="Unassembled WGS sequence"/>
</dbReference>
<organism evidence="1 2">
    <name type="scientific">Armillaria gallica</name>
    <name type="common">Bulbous honey fungus</name>
    <name type="synonym">Armillaria bulbosa</name>
    <dbReference type="NCBI Taxonomy" id="47427"/>
    <lineage>
        <taxon>Eukaryota</taxon>
        <taxon>Fungi</taxon>
        <taxon>Dikarya</taxon>
        <taxon>Basidiomycota</taxon>
        <taxon>Agaricomycotina</taxon>
        <taxon>Agaricomycetes</taxon>
        <taxon>Agaricomycetidae</taxon>
        <taxon>Agaricales</taxon>
        <taxon>Marasmiineae</taxon>
        <taxon>Physalacriaceae</taxon>
        <taxon>Armillaria</taxon>
    </lineage>
</organism>
<dbReference type="InParanoid" id="A0A2H3D144"/>
<sequence length="103" mass="12200">MVWQWPFMICYRIQYFKPKYWIFHAVWSLLMFKDVHHTITDMTIDHIKIISHNSFTVTANDCHQNYGTVNVISILWSVYGHFADDNGYLVPKAIVYSDVLLGE</sequence>
<proteinExistence type="predicted"/>
<keyword evidence="2" id="KW-1185">Reference proteome</keyword>
<dbReference type="EMBL" id="KZ293697">
    <property type="protein sequence ID" value="PBK84498.1"/>
    <property type="molecule type" value="Genomic_DNA"/>
</dbReference>
<gene>
    <name evidence="1" type="ORF">ARMGADRAFT_1037002</name>
</gene>
<evidence type="ECO:0000313" key="2">
    <source>
        <dbReference type="Proteomes" id="UP000217790"/>
    </source>
</evidence>
<protein>
    <submittedName>
        <fullName evidence="1">Uncharacterized protein</fullName>
    </submittedName>
</protein>
<evidence type="ECO:0000313" key="1">
    <source>
        <dbReference type="EMBL" id="PBK84498.1"/>
    </source>
</evidence>
<name>A0A2H3D144_ARMGA</name>
<dbReference type="AlphaFoldDB" id="A0A2H3D144"/>
<accession>A0A2H3D144</accession>
<reference evidence="2" key="1">
    <citation type="journal article" date="2017" name="Nat. Ecol. Evol.">
        <title>Genome expansion and lineage-specific genetic innovations in the forest pathogenic fungi Armillaria.</title>
        <authorList>
            <person name="Sipos G."/>
            <person name="Prasanna A.N."/>
            <person name="Walter M.C."/>
            <person name="O'Connor E."/>
            <person name="Balint B."/>
            <person name="Krizsan K."/>
            <person name="Kiss B."/>
            <person name="Hess J."/>
            <person name="Varga T."/>
            <person name="Slot J."/>
            <person name="Riley R."/>
            <person name="Boka B."/>
            <person name="Rigling D."/>
            <person name="Barry K."/>
            <person name="Lee J."/>
            <person name="Mihaltcheva S."/>
            <person name="LaButti K."/>
            <person name="Lipzen A."/>
            <person name="Waldron R."/>
            <person name="Moloney N.M."/>
            <person name="Sperisen C."/>
            <person name="Kredics L."/>
            <person name="Vagvoelgyi C."/>
            <person name="Patrignani A."/>
            <person name="Fitzpatrick D."/>
            <person name="Nagy I."/>
            <person name="Doyle S."/>
            <person name="Anderson J.B."/>
            <person name="Grigoriev I.V."/>
            <person name="Gueldener U."/>
            <person name="Muensterkoetter M."/>
            <person name="Nagy L.G."/>
        </authorList>
    </citation>
    <scope>NUCLEOTIDE SEQUENCE [LARGE SCALE GENOMIC DNA]</scope>
    <source>
        <strain evidence="2">Ar21-2</strain>
    </source>
</reference>